<dbReference type="KEGG" id="bna:106453148"/>
<dbReference type="SUPFAM" id="SSF51182">
    <property type="entry name" value="RmlC-like cupins"/>
    <property type="match status" value="1"/>
</dbReference>
<dbReference type="FunFam" id="2.60.120.10:FF:000025">
    <property type="entry name" value="germin-like protein subfamily 2 member 1"/>
    <property type="match status" value="1"/>
</dbReference>
<feature type="binding site" evidence="10">
    <location>
        <position position="117"/>
    </location>
    <ligand>
        <name>oxalate</name>
        <dbReference type="ChEBI" id="CHEBI:30623"/>
    </ligand>
</feature>
<dbReference type="InterPro" id="IPR006045">
    <property type="entry name" value="Cupin_1"/>
</dbReference>
<evidence type="ECO:0000256" key="9">
    <source>
        <dbReference type="ARBA" id="ARBA00023211"/>
    </source>
</evidence>
<comment type="similarity">
    <text evidence="2 13">Belongs to the germin family.</text>
</comment>
<dbReference type="PaxDb" id="3708-A0A078G6T6"/>
<evidence type="ECO:0000256" key="10">
    <source>
        <dbReference type="PIRSR" id="PIRSR601929-1"/>
    </source>
</evidence>
<evidence type="ECO:0000313" key="15">
    <source>
        <dbReference type="EMBL" id="CDY20692.1"/>
    </source>
</evidence>
<dbReference type="Gene3D" id="2.60.120.10">
    <property type="entry name" value="Jelly Rolls"/>
    <property type="match status" value="1"/>
</dbReference>
<feature type="binding site" evidence="11">
    <location>
        <position position="112"/>
    </location>
    <ligand>
        <name>Mn(2+)</name>
        <dbReference type="ChEBI" id="CHEBI:29035"/>
    </ligand>
</feature>
<evidence type="ECO:0000259" key="14">
    <source>
        <dbReference type="SMART" id="SM00835"/>
    </source>
</evidence>
<keyword evidence="6 13" id="KW-0732">Signal</keyword>
<dbReference type="GO" id="GO:0009506">
    <property type="term" value="C:plasmodesma"/>
    <property type="evidence" value="ECO:0000318"/>
    <property type="project" value="GO_Central"/>
</dbReference>
<feature type="domain" description="Cupin type-1" evidence="14">
    <location>
        <begin position="62"/>
        <end position="210"/>
    </location>
</feature>
<proteinExistence type="inferred from homology"/>
<evidence type="ECO:0000256" key="12">
    <source>
        <dbReference type="PIRSR" id="PIRSR601929-3"/>
    </source>
</evidence>
<feature type="binding site" evidence="11">
    <location>
        <position position="117"/>
    </location>
    <ligand>
        <name>Mn(2+)</name>
        <dbReference type="ChEBI" id="CHEBI:29035"/>
    </ligand>
</feature>
<evidence type="ECO:0000256" key="8">
    <source>
        <dbReference type="ARBA" id="ARBA00023180"/>
    </source>
</evidence>
<keyword evidence="9 10" id="KW-0464">Manganese</keyword>
<dbReference type="GO" id="GO:0048046">
    <property type="term" value="C:apoplast"/>
    <property type="evidence" value="ECO:0007669"/>
    <property type="project" value="UniProtKB-SubCell"/>
</dbReference>
<evidence type="ECO:0000256" key="6">
    <source>
        <dbReference type="ARBA" id="ARBA00022729"/>
    </source>
</evidence>
<evidence type="ECO:0000256" key="11">
    <source>
        <dbReference type="PIRSR" id="PIRSR601929-2"/>
    </source>
</evidence>
<dbReference type="Gramene" id="CDY20692">
    <property type="protein sequence ID" value="CDY20692"/>
    <property type="gene ID" value="GSBRNA2T00012882001"/>
</dbReference>
<feature type="signal peptide" evidence="13">
    <location>
        <begin position="1"/>
        <end position="24"/>
    </location>
</feature>
<feature type="binding site" evidence="10">
    <location>
        <position position="107"/>
    </location>
    <ligand>
        <name>oxalate</name>
        <dbReference type="ChEBI" id="CHEBI:30623"/>
    </ligand>
</feature>
<dbReference type="SMART" id="SM00835">
    <property type="entry name" value="Cupin_1"/>
    <property type="match status" value="1"/>
</dbReference>
<feature type="disulfide bond" evidence="12">
    <location>
        <begin position="33"/>
        <end position="48"/>
    </location>
</feature>
<feature type="chain" id="PRO_5044513588" description="Germin-like protein" evidence="13">
    <location>
        <begin position="25"/>
        <end position="220"/>
    </location>
</feature>
<evidence type="ECO:0000256" key="2">
    <source>
        <dbReference type="ARBA" id="ARBA00007456"/>
    </source>
</evidence>
<accession>A0A078G6T6</accession>
<reference evidence="15 16" key="1">
    <citation type="journal article" date="2014" name="Science">
        <title>Plant genetics. Early allopolyploid evolution in the post-Neolithic Brassica napus oilseed genome.</title>
        <authorList>
            <person name="Chalhoub B."/>
            <person name="Denoeud F."/>
            <person name="Liu S."/>
            <person name="Parkin I.A."/>
            <person name="Tang H."/>
            <person name="Wang X."/>
            <person name="Chiquet J."/>
            <person name="Belcram H."/>
            <person name="Tong C."/>
            <person name="Samans B."/>
            <person name="Correa M."/>
            <person name="Da Silva C."/>
            <person name="Just J."/>
            <person name="Falentin C."/>
            <person name="Koh C.S."/>
            <person name="Le Clainche I."/>
            <person name="Bernard M."/>
            <person name="Bento P."/>
            <person name="Noel B."/>
            <person name="Labadie K."/>
            <person name="Alberti A."/>
            <person name="Charles M."/>
            <person name="Arnaud D."/>
            <person name="Guo H."/>
            <person name="Daviaud C."/>
            <person name="Alamery S."/>
            <person name="Jabbari K."/>
            <person name="Zhao M."/>
            <person name="Edger P.P."/>
            <person name="Chelaifa H."/>
            <person name="Tack D."/>
            <person name="Lassalle G."/>
            <person name="Mestiri I."/>
            <person name="Schnel N."/>
            <person name="Le Paslier M.C."/>
            <person name="Fan G."/>
            <person name="Renault V."/>
            <person name="Bayer P.E."/>
            <person name="Golicz A.A."/>
            <person name="Manoli S."/>
            <person name="Lee T.H."/>
            <person name="Thi V.H."/>
            <person name="Chalabi S."/>
            <person name="Hu Q."/>
            <person name="Fan C."/>
            <person name="Tollenaere R."/>
            <person name="Lu Y."/>
            <person name="Battail C."/>
            <person name="Shen J."/>
            <person name="Sidebottom C.H."/>
            <person name="Wang X."/>
            <person name="Canaguier A."/>
            <person name="Chauveau A."/>
            <person name="Berard A."/>
            <person name="Deniot G."/>
            <person name="Guan M."/>
            <person name="Liu Z."/>
            <person name="Sun F."/>
            <person name="Lim Y.P."/>
            <person name="Lyons E."/>
            <person name="Town C.D."/>
            <person name="Bancroft I."/>
            <person name="Wang X."/>
            <person name="Meng J."/>
            <person name="Ma J."/>
            <person name="Pires J.C."/>
            <person name="King G.J."/>
            <person name="Brunel D."/>
            <person name="Delourme R."/>
            <person name="Renard M."/>
            <person name="Aury J.M."/>
            <person name="Adams K.L."/>
            <person name="Batley J."/>
            <person name="Snowdon R.J."/>
            <person name="Tost J."/>
            <person name="Edwards D."/>
            <person name="Zhou Y."/>
            <person name="Hua W."/>
            <person name="Sharpe A.G."/>
            <person name="Paterson A.H."/>
            <person name="Guan C."/>
            <person name="Wincker P."/>
        </authorList>
    </citation>
    <scope>NUCLEOTIDE SEQUENCE [LARGE SCALE GENOMIC DNA]</scope>
    <source>
        <strain evidence="16">cv. Darmor-bzh</strain>
    </source>
</reference>
<keyword evidence="3 13" id="KW-0052">Apoplast</keyword>
<dbReference type="OrthoDB" id="1921208at2759"/>
<dbReference type="CDD" id="cd02241">
    <property type="entry name" value="cupin_OxOx"/>
    <property type="match status" value="1"/>
</dbReference>
<dbReference type="InterPro" id="IPR019780">
    <property type="entry name" value="Germin_Mn-BS"/>
</dbReference>
<keyword evidence="8" id="KW-0325">Glycoprotein</keyword>
<dbReference type="EMBL" id="LK032110">
    <property type="protein sequence ID" value="CDY20692.1"/>
    <property type="molecule type" value="Genomic_DNA"/>
</dbReference>
<dbReference type="PROSITE" id="PS00725">
    <property type="entry name" value="GERMIN"/>
    <property type="match status" value="1"/>
</dbReference>
<evidence type="ECO:0000313" key="16">
    <source>
        <dbReference type="Proteomes" id="UP000028999"/>
    </source>
</evidence>
<evidence type="ECO:0000256" key="5">
    <source>
        <dbReference type="ARBA" id="ARBA00022723"/>
    </source>
</evidence>
<evidence type="ECO:0000256" key="1">
    <source>
        <dbReference type="ARBA" id="ARBA00004271"/>
    </source>
</evidence>
<dbReference type="InterPro" id="IPR001929">
    <property type="entry name" value="Germin"/>
</dbReference>
<dbReference type="PANTHER" id="PTHR31238">
    <property type="entry name" value="GERMIN-LIKE PROTEIN SUBFAMILY 3 MEMBER 3"/>
    <property type="match status" value="1"/>
</dbReference>
<feature type="binding site" evidence="11">
    <location>
        <position position="156"/>
    </location>
    <ligand>
        <name>Mn(2+)</name>
        <dbReference type="ChEBI" id="CHEBI:29035"/>
    </ligand>
</feature>
<dbReference type="GO" id="GO:0030145">
    <property type="term" value="F:manganese ion binding"/>
    <property type="evidence" value="ECO:0007669"/>
    <property type="project" value="UniProtKB-UniRule"/>
</dbReference>
<dbReference type="PRINTS" id="PR00325">
    <property type="entry name" value="GERMIN"/>
</dbReference>
<dbReference type="STRING" id="3708.A0A078G6T6"/>
<keyword evidence="7 12" id="KW-1015">Disulfide bond</keyword>
<keyword evidence="5 10" id="KW-0479">Metal-binding</keyword>
<keyword evidence="4 13" id="KW-0964">Secreted</keyword>
<feature type="binding site" evidence="11">
    <location>
        <position position="110"/>
    </location>
    <ligand>
        <name>Mn(2+)</name>
        <dbReference type="ChEBI" id="CHEBI:29035"/>
    </ligand>
</feature>
<dbReference type="OMA" id="GMTNNTM"/>
<protein>
    <recommendedName>
        <fullName evidence="13">Germin-like protein</fullName>
    </recommendedName>
</protein>
<sequence>MASPTSFLSIFLCLVAFLFITVSADPDMLQDLCVADLSSGIKVNGFPCKDAANVSSLDFFSQGIANPGLTNNTFGALVTGANVMTIPGLNTLGVSLARIDYAPGGLNPPHTHPRATEVVYVLEGTLDVGFLTTANRLISQSLKKGDVFAFPRGLVHFQKNNGRVPAAVIAAFNSQLPGTQSLGATLFGSTPPVPDEILSQAFQTTPRIVRNIKSRFQPKK</sequence>
<feature type="binding site" evidence="10">
    <location>
        <position position="112"/>
    </location>
    <ligand>
        <name>oxalate</name>
        <dbReference type="ChEBI" id="CHEBI:30623"/>
    </ligand>
</feature>
<evidence type="ECO:0000256" key="3">
    <source>
        <dbReference type="ARBA" id="ARBA00022523"/>
    </source>
</evidence>
<dbReference type="SMR" id="A0A078G6T6"/>
<dbReference type="Proteomes" id="UP000028999">
    <property type="component" value="Unassembled WGS sequence"/>
</dbReference>
<dbReference type="Pfam" id="PF00190">
    <property type="entry name" value="Cupin_1"/>
    <property type="match status" value="1"/>
</dbReference>
<organism evidence="15 16">
    <name type="scientific">Brassica napus</name>
    <name type="common">Rape</name>
    <dbReference type="NCBI Taxonomy" id="3708"/>
    <lineage>
        <taxon>Eukaryota</taxon>
        <taxon>Viridiplantae</taxon>
        <taxon>Streptophyta</taxon>
        <taxon>Embryophyta</taxon>
        <taxon>Tracheophyta</taxon>
        <taxon>Spermatophyta</taxon>
        <taxon>Magnoliopsida</taxon>
        <taxon>eudicotyledons</taxon>
        <taxon>Gunneridae</taxon>
        <taxon>Pentapetalae</taxon>
        <taxon>rosids</taxon>
        <taxon>malvids</taxon>
        <taxon>Brassicales</taxon>
        <taxon>Brassicaceae</taxon>
        <taxon>Brassiceae</taxon>
        <taxon>Brassica</taxon>
    </lineage>
</organism>
<evidence type="ECO:0000256" key="13">
    <source>
        <dbReference type="RuleBase" id="RU366015"/>
    </source>
</evidence>
<dbReference type="InterPro" id="IPR011051">
    <property type="entry name" value="RmlC_Cupin_sf"/>
</dbReference>
<dbReference type="GO" id="GO:2000280">
    <property type="term" value="P:regulation of root development"/>
    <property type="evidence" value="ECO:0000318"/>
    <property type="project" value="GO_Central"/>
</dbReference>
<evidence type="ECO:0000256" key="7">
    <source>
        <dbReference type="ARBA" id="ARBA00023157"/>
    </source>
</evidence>
<keyword evidence="16" id="KW-1185">Reference proteome</keyword>
<dbReference type="AlphaFoldDB" id="A0A078G6T6"/>
<dbReference type="InterPro" id="IPR014710">
    <property type="entry name" value="RmlC-like_jellyroll"/>
</dbReference>
<name>A0A078G6T6_BRANA</name>
<gene>
    <name evidence="15" type="primary">BnaC08g13660D</name>
    <name evidence="15" type="ORF">GSBRNA2T00012882001</name>
</gene>
<comment type="subcellular location">
    <subcellularLocation>
        <location evidence="1 13">Secreted</location>
        <location evidence="1 13">Extracellular space</location>
        <location evidence="1 13">Apoplast</location>
    </subcellularLocation>
</comment>
<dbReference type="GO" id="GO:0010497">
    <property type="term" value="P:plasmodesmata-mediated intercellular transport"/>
    <property type="evidence" value="ECO:0000318"/>
    <property type="project" value="GO_Central"/>
</dbReference>
<evidence type="ECO:0000256" key="4">
    <source>
        <dbReference type="ARBA" id="ARBA00022525"/>
    </source>
</evidence>